<dbReference type="Gene3D" id="1.10.3480.10">
    <property type="entry name" value="TorD-like"/>
    <property type="match status" value="1"/>
</dbReference>
<name>A0A1H8EWF6_9BACI</name>
<accession>A0A1H8EWF6</accession>
<reference evidence="3" key="1">
    <citation type="submission" date="2016-10" db="EMBL/GenBank/DDBJ databases">
        <authorList>
            <person name="Varghese N."/>
            <person name="Submissions S."/>
        </authorList>
    </citation>
    <scope>NUCLEOTIDE SEQUENCE [LARGE SCALE GENOMIC DNA]</scope>
    <source>
        <strain evidence="3">B48,IBRC-M 10115,DSM 25386,CECT 8001</strain>
    </source>
</reference>
<dbReference type="RefSeq" id="WP_090747226.1">
    <property type="nucleotide sequence ID" value="NZ_FOBW01000010.1"/>
</dbReference>
<proteinExistence type="predicted"/>
<dbReference type="PANTHER" id="PTHR34227:SF1">
    <property type="entry name" value="DIMETHYL SULFOXIDE REDUCTASE CHAPERONE-RELATED"/>
    <property type="match status" value="1"/>
</dbReference>
<evidence type="ECO:0000313" key="3">
    <source>
        <dbReference type="Proteomes" id="UP000198553"/>
    </source>
</evidence>
<dbReference type="STRING" id="930146.SAMN05192533_110130"/>
<protein>
    <submittedName>
        <fullName evidence="2">Nitrate reductase delta subunit</fullName>
    </submittedName>
</protein>
<dbReference type="EMBL" id="FOBW01000010">
    <property type="protein sequence ID" value="SEN23803.1"/>
    <property type="molecule type" value="Genomic_DNA"/>
</dbReference>
<organism evidence="2 3">
    <name type="scientific">Mesobacillus persicus</name>
    <dbReference type="NCBI Taxonomy" id="930146"/>
    <lineage>
        <taxon>Bacteria</taxon>
        <taxon>Bacillati</taxon>
        <taxon>Bacillota</taxon>
        <taxon>Bacilli</taxon>
        <taxon>Bacillales</taxon>
        <taxon>Bacillaceae</taxon>
        <taxon>Mesobacillus</taxon>
    </lineage>
</organism>
<dbReference type="InterPro" id="IPR020945">
    <property type="entry name" value="DMSO/NO3_reduct_chaperone"/>
</dbReference>
<dbReference type="InterPro" id="IPR050289">
    <property type="entry name" value="TorD/DmsD_chaperones"/>
</dbReference>
<sequence length="201" mass="23635">MNEVQELRGTTAEIISLFAEVYQPPTREFWHYLVSGEFVDNINNRATYSKWGVRIPQSLEELQNLYIQTLSNQVETAAYPVESLYKQWTEDRTCTLPFSKSTGYLLGDSALHIRHILKEFEIEIPAEYASTPDHLTILLELLAYFIDNSSEEFVQQFIDDHFDWLEQFYKKLIEATGDKNVFYLQMTGLLMEILMDLRREK</sequence>
<dbReference type="Proteomes" id="UP000198553">
    <property type="component" value="Unassembled WGS sequence"/>
</dbReference>
<dbReference type="OrthoDB" id="1808217at2"/>
<dbReference type="SUPFAM" id="SSF89155">
    <property type="entry name" value="TorD-like"/>
    <property type="match status" value="1"/>
</dbReference>
<dbReference type="PANTHER" id="PTHR34227">
    <property type="entry name" value="CHAPERONE PROTEIN YCDY"/>
    <property type="match status" value="1"/>
</dbReference>
<dbReference type="AlphaFoldDB" id="A0A1H8EWF6"/>
<keyword evidence="1" id="KW-0143">Chaperone</keyword>
<dbReference type="InterPro" id="IPR036411">
    <property type="entry name" value="TorD-like_sf"/>
</dbReference>
<evidence type="ECO:0000256" key="1">
    <source>
        <dbReference type="ARBA" id="ARBA00023186"/>
    </source>
</evidence>
<dbReference type="Pfam" id="PF02613">
    <property type="entry name" value="Nitrate_red_del"/>
    <property type="match status" value="1"/>
</dbReference>
<gene>
    <name evidence="2" type="ORF">SAMN05192533_110130</name>
</gene>
<evidence type="ECO:0000313" key="2">
    <source>
        <dbReference type="EMBL" id="SEN23803.1"/>
    </source>
</evidence>
<keyword evidence="3" id="KW-1185">Reference proteome</keyword>